<dbReference type="GO" id="GO:0006513">
    <property type="term" value="P:protein monoubiquitination"/>
    <property type="evidence" value="ECO:0007669"/>
    <property type="project" value="TreeGrafter"/>
</dbReference>
<dbReference type="Proteomes" id="UP000320475">
    <property type="component" value="Unassembled WGS sequence"/>
</dbReference>
<dbReference type="GO" id="GO:0008270">
    <property type="term" value="F:zinc ion binding"/>
    <property type="evidence" value="ECO:0007669"/>
    <property type="project" value="UniProtKB-KW"/>
</dbReference>
<evidence type="ECO:0000256" key="5">
    <source>
        <dbReference type="ARBA" id="ARBA00022448"/>
    </source>
</evidence>
<dbReference type="GO" id="GO:0016562">
    <property type="term" value="P:protein import into peroxisome matrix, receptor recycling"/>
    <property type="evidence" value="ECO:0007669"/>
    <property type="project" value="UniProtKB-ARBA"/>
</dbReference>
<dbReference type="EMBL" id="QEAM01000265">
    <property type="protein sequence ID" value="TPX42553.1"/>
    <property type="molecule type" value="Genomic_DNA"/>
</dbReference>
<evidence type="ECO:0000259" key="19">
    <source>
        <dbReference type="SMART" id="SM00184"/>
    </source>
</evidence>
<dbReference type="InterPro" id="IPR006845">
    <property type="entry name" value="Pex_N"/>
</dbReference>
<evidence type="ECO:0000256" key="17">
    <source>
        <dbReference type="ARBA" id="ARBA00045862"/>
    </source>
</evidence>
<evidence type="ECO:0000256" key="15">
    <source>
        <dbReference type="ARBA" id="ARBA00029692"/>
    </source>
</evidence>
<dbReference type="GO" id="GO:0005778">
    <property type="term" value="C:peroxisomal membrane"/>
    <property type="evidence" value="ECO:0007669"/>
    <property type="project" value="UniProtKB-SubCell"/>
</dbReference>
<dbReference type="SMART" id="SM00184">
    <property type="entry name" value="RING"/>
    <property type="match status" value="1"/>
</dbReference>
<evidence type="ECO:0000256" key="7">
    <source>
        <dbReference type="ARBA" id="ARBA00022723"/>
    </source>
</evidence>
<keyword evidence="5" id="KW-0813">Transport</keyword>
<evidence type="ECO:0000313" key="21">
    <source>
        <dbReference type="EMBL" id="TPX42553.1"/>
    </source>
</evidence>
<comment type="caution">
    <text evidence="20">The sequence shown here is derived from an EMBL/GenBank/DDBJ whole genome shotgun (WGS) entry which is preliminary data.</text>
</comment>
<dbReference type="CDD" id="cd16451">
    <property type="entry name" value="mRING_PEX12"/>
    <property type="match status" value="1"/>
</dbReference>
<sequence length="373" mass="43146">MEYLSNLGAISGDLYRPSYFELVNQDKMTDMLRPALRYVLTVYAQRYPRYLLRMVNHHDELYALLMLIVENHYLREWGASFAENFYGLKRVPARTAFRGRGALEGLSEYHIYSSLLFMVGLPYIKGKLDQCYEALSGGPGGHLFGNVFEDDEESTPQTPREFMPNFLKKAKQAFRTTYPYTDGVYNAVLFAYQLAYMFNRTDYFSPWLHLCRVQVRRMSPRDFKAHAEKEDLARKALSSALSSGSPRQLAKYIFTLTITRGFDFLKYLLPMSVFFFKFLEWWYHSGFHKQASAQPIPPPPDSVPPHSEGLSIPSDNSTCPLCQKKRTNPTMIPSGFVFCYPCIFRYVEDNQRCPVTFMGTVTEQLRKVYAVSP</sequence>
<evidence type="ECO:0000313" key="20">
    <source>
        <dbReference type="EMBL" id="TPX42552.1"/>
    </source>
</evidence>
<organism evidence="20 22">
    <name type="scientific">Synchytrium endobioticum</name>
    <dbReference type="NCBI Taxonomy" id="286115"/>
    <lineage>
        <taxon>Eukaryota</taxon>
        <taxon>Fungi</taxon>
        <taxon>Fungi incertae sedis</taxon>
        <taxon>Chytridiomycota</taxon>
        <taxon>Chytridiomycota incertae sedis</taxon>
        <taxon>Chytridiomycetes</taxon>
        <taxon>Synchytriales</taxon>
        <taxon>Synchytriaceae</taxon>
        <taxon>Synchytrium</taxon>
    </lineage>
</organism>
<evidence type="ECO:0000256" key="6">
    <source>
        <dbReference type="ARBA" id="ARBA00022692"/>
    </source>
</evidence>
<dbReference type="EMBL" id="QEAM01000265">
    <property type="protein sequence ID" value="TPX42552.1"/>
    <property type="molecule type" value="Genomic_DNA"/>
</dbReference>
<protein>
    <recommendedName>
        <fullName evidence="4 18">Peroxisome assembly protein 12</fullName>
    </recommendedName>
    <alternativeName>
        <fullName evidence="15 18">Peroxin-12</fullName>
    </alternativeName>
</protein>
<comment type="subcellular location">
    <subcellularLocation>
        <location evidence="1">Peroxisome membrane</location>
        <topology evidence="1">Multi-pass membrane protein</topology>
    </subcellularLocation>
</comment>
<dbReference type="GO" id="GO:1990429">
    <property type="term" value="C:peroxisomal importomer complex"/>
    <property type="evidence" value="ECO:0007669"/>
    <property type="project" value="TreeGrafter"/>
</dbReference>
<dbReference type="PANTHER" id="PTHR12888:SF0">
    <property type="entry name" value="PEROXISOME ASSEMBLY PROTEIN 12"/>
    <property type="match status" value="1"/>
</dbReference>
<evidence type="ECO:0000256" key="12">
    <source>
        <dbReference type="ARBA" id="ARBA00022989"/>
    </source>
</evidence>
<evidence type="ECO:0000256" key="14">
    <source>
        <dbReference type="ARBA" id="ARBA00023140"/>
    </source>
</evidence>
<keyword evidence="9" id="KW-0833">Ubl conjugation pathway</keyword>
<dbReference type="SUPFAM" id="SSF57850">
    <property type="entry name" value="RING/U-box"/>
    <property type="match status" value="1"/>
</dbReference>
<name>A0A507CTP1_9FUNG</name>
<evidence type="ECO:0000256" key="16">
    <source>
        <dbReference type="ARBA" id="ARBA00034505"/>
    </source>
</evidence>
<evidence type="ECO:0000256" key="3">
    <source>
        <dbReference type="ARBA" id="ARBA00008704"/>
    </source>
</evidence>
<keyword evidence="6" id="KW-0812">Transmembrane</keyword>
<feature type="domain" description="RING-type" evidence="19">
    <location>
        <begin position="319"/>
        <end position="356"/>
    </location>
</feature>
<evidence type="ECO:0000256" key="11">
    <source>
        <dbReference type="ARBA" id="ARBA00022927"/>
    </source>
</evidence>
<dbReference type="AlphaFoldDB" id="A0A507CTP1"/>
<comment type="function">
    <text evidence="17">Component of a retrotranslocation channel required for peroxisome organization by mediating export of the PEX5 receptor from peroxisomes to the cytosol, thereby promoting PEX5 recycling. The retrotranslocation channel is composed of PEX2, PEX10 and PEX12; each subunit contributing transmembrane segments that coassemble into an open channel that specifically allows the passage of PEX5 through the peroxisomal membrane. PEX12 also regulates PEX5 recycling by activating the E3 ubiquitin-protein ligase activity of PEX10. When PEX5 recycling is compromised, PEX12 stimulates PEX10-mediated polyubiquitination of PEX5, leading to its subsequent degradation.</text>
</comment>
<evidence type="ECO:0000256" key="4">
    <source>
        <dbReference type="ARBA" id="ARBA00018980"/>
    </source>
</evidence>
<dbReference type="PIRSF" id="PIRSF038074">
    <property type="entry name" value="Peroxisome_assembly_p12"/>
    <property type="match status" value="1"/>
</dbReference>
<evidence type="ECO:0000313" key="22">
    <source>
        <dbReference type="Proteomes" id="UP000320475"/>
    </source>
</evidence>
<comment type="pathway">
    <text evidence="2">Protein modification; protein ubiquitination.</text>
</comment>
<dbReference type="OrthoDB" id="107372at2759"/>
<accession>A0A507CTP1</accession>
<evidence type="ECO:0000256" key="2">
    <source>
        <dbReference type="ARBA" id="ARBA00004906"/>
    </source>
</evidence>
<proteinExistence type="inferred from homology"/>
<evidence type="ECO:0000256" key="9">
    <source>
        <dbReference type="ARBA" id="ARBA00022786"/>
    </source>
</evidence>
<evidence type="ECO:0000256" key="8">
    <source>
        <dbReference type="ARBA" id="ARBA00022771"/>
    </source>
</evidence>
<dbReference type="Pfam" id="PF13923">
    <property type="entry name" value="zf-C3HC4_2"/>
    <property type="match status" value="1"/>
</dbReference>
<dbReference type="Pfam" id="PF04757">
    <property type="entry name" value="Pex2_Pex12"/>
    <property type="match status" value="1"/>
</dbReference>
<dbReference type="InterPro" id="IPR017375">
    <property type="entry name" value="PEX12"/>
</dbReference>
<keyword evidence="8" id="KW-0863">Zinc-finger</keyword>
<keyword evidence="7" id="KW-0479">Metal-binding</keyword>
<dbReference type="GO" id="GO:0004842">
    <property type="term" value="F:ubiquitin-protein transferase activity"/>
    <property type="evidence" value="ECO:0007669"/>
    <property type="project" value="TreeGrafter"/>
</dbReference>
<dbReference type="FunFam" id="3.30.40.10:FF:000357">
    <property type="entry name" value="Peroxisome biogenesis protein 12"/>
    <property type="match status" value="1"/>
</dbReference>
<dbReference type="InterPro" id="IPR001841">
    <property type="entry name" value="Znf_RING"/>
</dbReference>
<comment type="subunit">
    <text evidence="16">Component of the PEX2-PEX10-PEX12 retrotranslocation channel, composed of PEX2, PEX10 and PEX12.</text>
</comment>
<evidence type="ECO:0000256" key="13">
    <source>
        <dbReference type="ARBA" id="ARBA00023136"/>
    </source>
</evidence>
<dbReference type="InterPro" id="IPR013083">
    <property type="entry name" value="Znf_RING/FYVE/PHD"/>
</dbReference>
<evidence type="ECO:0000256" key="10">
    <source>
        <dbReference type="ARBA" id="ARBA00022833"/>
    </source>
</evidence>
<keyword evidence="14 18" id="KW-0576">Peroxisome</keyword>
<keyword evidence="11" id="KW-0653">Protein transport</keyword>
<dbReference type="PANTHER" id="PTHR12888">
    <property type="entry name" value="PEROXISOME ASSEMBLY PROTEIN 12 PEROXIN-12"/>
    <property type="match status" value="1"/>
</dbReference>
<gene>
    <name evidence="21" type="ORF">SeLEV6574_g05535</name>
    <name evidence="20" type="ORF">SeLEV6574_g05542</name>
</gene>
<keyword evidence="13 18" id="KW-0472">Membrane</keyword>
<comment type="similarity">
    <text evidence="3 18">Belongs to the pex2/pex10/pex12 family.</text>
</comment>
<keyword evidence="10" id="KW-0862">Zinc</keyword>
<evidence type="ECO:0000256" key="18">
    <source>
        <dbReference type="PIRNR" id="PIRNR038074"/>
    </source>
</evidence>
<evidence type="ECO:0000256" key="1">
    <source>
        <dbReference type="ARBA" id="ARBA00004585"/>
    </source>
</evidence>
<dbReference type="Gene3D" id="3.30.40.10">
    <property type="entry name" value="Zinc/RING finger domain, C3HC4 (zinc finger)"/>
    <property type="match status" value="1"/>
</dbReference>
<reference evidence="20 22" key="1">
    <citation type="journal article" date="2019" name="Sci. Rep.">
        <title>Comparative genomics of chytrid fungi reveal insights into the obligate biotrophic and pathogenic lifestyle of Synchytrium endobioticum.</title>
        <authorList>
            <person name="van de Vossenberg B.T.L.H."/>
            <person name="Warris S."/>
            <person name="Nguyen H.D.T."/>
            <person name="van Gent-Pelzer M.P.E."/>
            <person name="Joly D.L."/>
            <person name="van de Geest H.C."/>
            <person name="Bonants P.J.M."/>
            <person name="Smith D.S."/>
            <person name="Levesque C.A."/>
            <person name="van der Lee T.A.J."/>
        </authorList>
    </citation>
    <scope>NUCLEOTIDE SEQUENCE [LARGE SCALE GENOMIC DNA]</scope>
    <source>
        <strain evidence="20 22">LEV6574</strain>
    </source>
</reference>
<keyword evidence="12" id="KW-1133">Transmembrane helix</keyword>